<name>A0A399FEY2_9DEIN</name>
<feature type="coiled-coil region" evidence="1">
    <location>
        <begin position="14"/>
        <end position="48"/>
    </location>
</feature>
<gene>
    <name evidence="2" type="ORF">Mgrana_00435</name>
</gene>
<accession>A0A399FEY2</accession>
<evidence type="ECO:0000256" key="1">
    <source>
        <dbReference type="SAM" id="Coils"/>
    </source>
</evidence>
<sequence length="217" mass="24171">MNLFHRDKHPPDEAEQLRAKNAELEAQVQQLQEDLEFYRKQNERIVHDASPAISENAVLRYELYKCQSDRKILEFHISGARAEARAALNLLGQLAPAHVPQGQILLEAVLFLIHEVRGLGLDSGSLPPLEKEAQEAWTQTQGAPWHFSPERWLALRVGGVLRAIELEREHSVRAADRPADGLGAFDAALGRCGDLLRQWLETLAHTDSAAGESNPTA</sequence>
<comment type="caution">
    <text evidence="2">The sequence shown here is derived from an EMBL/GenBank/DDBJ whole genome shotgun (WGS) entry which is preliminary data.</text>
</comment>
<protein>
    <submittedName>
        <fullName evidence="2">Uncharacterized protein</fullName>
    </submittedName>
</protein>
<proteinExistence type="predicted"/>
<keyword evidence="3" id="KW-1185">Reference proteome</keyword>
<evidence type="ECO:0000313" key="2">
    <source>
        <dbReference type="EMBL" id="RIH93611.1"/>
    </source>
</evidence>
<dbReference type="EMBL" id="QWLB01000004">
    <property type="protein sequence ID" value="RIH93611.1"/>
    <property type="molecule type" value="Genomic_DNA"/>
</dbReference>
<dbReference type="Proteomes" id="UP000266178">
    <property type="component" value="Unassembled WGS sequence"/>
</dbReference>
<evidence type="ECO:0000313" key="3">
    <source>
        <dbReference type="Proteomes" id="UP000266178"/>
    </source>
</evidence>
<dbReference type="RefSeq" id="WP_119355964.1">
    <property type="nucleotide sequence ID" value="NZ_BJXM01000009.1"/>
</dbReference>
<keyword evidence="1" id="KW-0175">Coiled coil</keyword>
<dbReference type="OrthoDB" id="34536at2"/>
<reference evidence="2 3" key="1">
    <citation type="submission" date="2018-08" db="EMBL/GenBank/DDBJ databases">
        <title>Meiothermus granaticius genome AF-68 sequencing project.</title>
        <authorList>
            <person name="Da Costa M.S."/>
            <person name="Albuquerque L."/>
            <person name="Raposo P."/>
            <person name="Froufe H.J.C."/>
            <person name="Barroso C.S."/>
            <person name="Egas C."/>
        </authorList>
    </citation>
    <scope>NUCLEOTIDE SEQUENCE [LARGE SCALE GENOMIC DNA]</scope>
    <source>
        <strain evidence="2 3">AF-68</strain>
    </source>
</reference>
<dbReference type="AlphaFoldDB" id="A0A399FEY2"/>
<organism evidence="2 3">
    <name type="scientific">Meiothermus granaticius NBRC 107808</name>
    <dbReference type="NCBI Taxonomy" id="1227551"/>
    <lineage>
        <taxon>Bacteria</taxon>
        <taxon>Thermotogati</taxon>
        <taxon>Deinococcota</taxon>
        <taxon>Deinococci</taxon>
        <taxon>Thermales</taxon>
        <taxon>Thermaceae</taxon>
        <taxon>Meiothermus</taxon>
    </lineage>
</organism>